<dbReference type="RefSeq" id="WP_034850542.1">
    <property type="nucleotide sequence ID" value="NZ_AJQT01000001.1"/>
</dbReference>
<reference evidence="1 2" key="1">
    <citation type="submission" date="2017-08" db="EMBL/GenBank/DDBJ databases">
        <title>Multipartite genome sequences of Sinorhizobium species nodulating soybeans.</title>
        <authorList>
            <person name="Tian C.F."/>
        </authorList>
    </citation>
    <scope>NUCLEOTIDE SEQUENCE [LARGE SCALE GENOMIC DNA]</scope>
    <source>
        <strain evidence="1 2">CCBAU 05684</strain>
    </source>
</reference>
<gene>
    <name evidence="1" type="ORF">SJ05684_c18910</name>
</gene>
<dbReference type="EMBL" id="CP023067">
    <property type="protein sequence ID" value="ASY63333.1"/>
    <property type="molecule type" value="Genomic_DNA"/>
</dbReference>
<proteinExistence type="predicted"/>
<name>A0A249PBN6_9HYPH</name>
<dbReference type="Proteomes" id="UP000217211">
    <property type="component" value="Chromosome"/>
</dbReference>
<sequence>MKFRVIEGGKAVETTPVTGPARISQEADRRIKASGYEQWRVRSLATGAPIPSSIQYLKMQIDFVAEKLRQLSTIPHDFADDKYWPTVSI</sequence>
<keyword evidence="2" id="KW-1185">Reference proteome</keyword>
<evidence type="ECO:0000313" key="1">
    <source>
        <dbReference type="EMBL" id="ASY63333.1"/>
    </source>
</evidence>
<accession>A0A249PBN6</accession>
<evidence type="ECO:0000313" key="2">
    <source>
        <dbReference type="Proteomes" id="UP000217211"/>
    </source>
</evidence>
<dbReference type="KEGG" id="esj:SJ05684_c18910"/>
<organism evidence="1 2">
    <name type="scientific">Sinorhizobium sojae CCBAU 05684</name>
    <dbReference type="NCBI Taxonomy" id="716928"/>
    <lineage>
        <taxon>Bacteria</taxon>
        <taxon>Pseudomonadati</taxon>
        <taxon>Pseudomonadota</taxon>
        <taxon>Alphaproteobacteria</taxon>
        <taxon>Hyphomicrobiales</taxon>
        <taxon>Rhizobiaceae</taxon>
        <taxon>Sinorhizobium/Ensifer group</taxon>
        <taxon>Sinorhizobium</taxon>
    </lineage>
</organism>
<dbReference type="AlphaFoldDB" id="A0A249PBN6"/>
<dbReference type="OrthoDB" id="7950167at2"/>
<protein>
    <submittedName>
        <fullName evidence="1">Uncharacterized protein</fullName>
    </submittedName>
</protein>
<dbReference type="eggNOG" id="ENOG502ZDCF">
    <property type="taxonomic scope" value="Bacteria"/>
</dbReference>